<comment type="subcellular location">
    <subcellularLocation>
        <location evidence="1">Membrane</location>
    </subcellularLocation>
</comment>
<feature type="region of interest" description="Disordered" evidence="9">
    <location>
        <begin position="371"/>
        <end position="397"/>
    </location>
</feature>
<feature type="domain" description="RING-type" evidence="11">
    <location>
        <begin position="418"/>
        <end position="460"/>
    </location>
</feature>
<keyword evidence="7 10" id="KW-0472">Membrane</keyword>
<dbReference type="SMART" id="SM00184">
    <property type="entry name" value="RING"/>
    <property type="match status" value="1"/>
</dbReference>
<evidence type="ECO:0000256" key="8">
    <source>
        <dbReference type="PROSITE-ProRule" id="PRU00175"/>
    </source>
</evidence>
<keyword evidence="13" id="KW-1185">Reference proteome</keyword>
<dbReference type="Proteomes" id="UP000002668">
    <property type="component" value="Genome"/>
</dbReference>
<feature type="compositionally biased region" description="Low complexity" evidence="9">
    <location>
        <begin position="470"/>
        <end position="480"/>
    </location>
</feature>
<evidence type="ECO:0000256" key="3">
    <source>
        <dbReference type="ARBA" id="ARBA00022723"/>
    </source>
</evidence>
<evidence type="ECO:0000256" key="7">
    <source>
        <dbReference type="ARBA" id="ARBA00023136"/>
    </source>
</evidence>
<dbReference type="GO" id="GO:0016020">
    <property type="term" value="C:membrane"/>
    <property type="evidence" value="ECO:0007669"/>
    <property type="project" value="UniProtKB-SubCell"/>
</dbReference>
<dbReference type="CDD" id="cd16454">
    <property type="entry name" value="RING-H2_PA-TM-RING"/>
    <property type="match status" value="1"/>
</dbReference>
<keyword evidence="4 8" id="KW-0863">Zinc-finger</keyword>
<dbReference type="InterPro" id="IPR001841">
    <property type="entry name" value="Znf_RING"/>
</dbReference>
<evidence type="ECO:0000256" key="5">
    <source>
        <dbReference type="ARBA" id="ARBA00022833"/>
    </source>
</evidence>
<organism evidence="13">
    <name type="scientific">Leptosphaeria maculans (strain JN3 / isolate v23.1.3 / race Av1-4-5-6-7-8)</name>
    <name type="common">Blackleg fungus</name>
    <name type="synonym">Phoma lingam</name>
    <dbReference type="NCBI Taxonomy" id="985895"/>
    <lineage>
        <taxon>Eukaryota</taxon>
        <taxon>Fungi</taxon>
        <taxon>Dikarya</taxon>
        <taxon>Ascomycota</taxon>
        <taxon>Pezizomycotina</taxon>
        <taxon>Dothideomycetes</taxon>
        <taxon>Pleosporomycetidae</taxon>
        <taxon>Pleosporales</taxon>
        <taxon>Pleosporineae</taxon>
        <taxon>Leptosphaeriaceae</taxon>
        <taxon>Plenodomus</taxon>
        <taxon>Plenodomus lingam/Leptosphaeria maculans species complex</taxon>
    </lineage>
</organism>
<dbReference type="FunFam" id="3.30.40.10:FF:000629">
    <property type="entry name" value="RING finger domain protein, putative"/>
    <property type="match status" value="1"/>
</dbReference>
<dbReference type="GO" id="GO:0008270">
    <property type="term" value="F:zinc ion binding"/>
    <property type="evidence" value="ECO:0007669"/>
    <property type="project" value="UniProtKB-KW"/>
</dbReference>
<reference evidence="13" key="1">
    <citation type="journal article" date="2011" name="Nat. Commun.">
        <title>Effector diversification within compartments of the Leptosphaeria maculans genome affected by Repeat-Induced Point mutations.</title>
        <authorList>
            <person name="Rouxel T."/>
            <person name="Grandaubert J."/>
            <person name="Hane J.K."/>
            <person name="Hoede C."/>
            <person name="van de Wouw A.P."/>
            <person name="Couloux A."/>
            <person name="Dominguez V."/>
            <person name="Anthouard V."/>
            <person name="Bally P."/>
            <person name="Bourras S."/>
            <person name="Cozijnsen A.J."/>
            <person name="Ciuffetti L.M."/>
            <person name="Degrave A."/>
            <person name="Dilmaghani A."/>
            <person name="Duret L."/>
            <person name="Fudal I."/>
            <person name="Goodwin S.B."/>
            <person name="Gout L."/>
            <person name="Glaser N."/>
            <person name="Linglin J."/>
            <person name="Kema G.H.J."/>
            <person name="Lapalu N."/>
            <person name="Lawrence C.B."/>
            <person name="May K."/>
            <person name="Meyer M."/>
            <person name="Ollivier B."/>
            <person name="Poulain J."/>
            <person name="Schoch C.L."/>
            <person name="Simon A."/>
            <person name="Spatafora J.W."/>
            <person name="Stachowiak A."/>
            <person name="Turgeon B.G."/>
            <person name="Tyler B.M."/>
            <person name="Vincent D."/>
            <person name="Weissenbach J."/>
            <person name="Amselem J."/>
            <person name="Quesneville H."/>
            <person name="Oliver R.P."/>
            <person name="Wincker P."/>
            <person name="Balesdent M.-H."/>
            <person name="Howlett B.J."/>
        </authorList>
    </citation>
    <scope>NUCLEOTIDE SEQUENCE [LARGE SCALE GENOMIC DNA]</scope>
    <source>
        <strain evidence="13">JN3 / isolate v23.1.3 / race Av1-4-5-6-7-8</strain>
    </source>
</reference>
<evidence type="ECO:0000313" key="13">
    <source>
        <dbReference type="Proteomes" id="UP000002668"/>
    </source>
</evidence>
<evidence type="ECO:0000256" key="4">
    <source>
        <dbReference type="ARBA" id="ARBA00022771"/>
    </source>
</evidence>
<evidence type="ECO:0000256" key="2">
    <source>
        <dbReference type="ARBA" id="ARBA00022692"/>
    </source>
</evidence>
<feature type="transmembrane region" description="Helical" evidence="10">
    <location>
        <begin position="262"/>
        <end position="288"/>
    </location>
</feature>
<evidence type="ECO:0000256" key="1">
    <source>
        <dbReference type="ARBA" id="ARBA00004370"/>
    </source>
</evidence>
<gene>
    <name evidence="12" type="ORF">LEMA_P076530.1</name>
</gene>
<keyword evidence="6 10" id="KW-1133">Transmembrane helix</keyword>
<dbReference type="Pfam" id="PF13639">
    <property type="entry name" value="zf-RING_2"/>
    <property type="match status" value="1"/>
</dbReference>
<dbReference type="PANTHER" id="PTHR46539:SF1">
    <property type="entry name" value="E3 UBIQUITIN-PROTEIN LIGASE ATL42"/>
    <property type="match status" value="1"/>
</dbReference>
<sequence>MLSGAWCLGRAQLKATLAPPASRNFALCCWRAFGSFRNLVHSRALFDVALSRMMMMMMMMMMAMTVTMQWQWWTCLLFAAAGSAMIVPSNTSTVSDRFPGTLPLHHAEGDSTQIAQLIPLTREAARHTIEGNLYNTNFSNVANIANNEIAYISCNPDDYNGLVDAQRVFTEAYQNANISGVILYSTATDYCDYVQETSQDIMRTLPIFSMVNKQDSARVLDAVANLPISMKFFVRVQGRSNDNSNNDQQSGQNPLGPSPSTAVAMIILYSITGIITALFLVIIITGAVRAHRHPERYGPRNVLGRPRQSRARGLARAMLDTIPIVKFGEKEPLKPTDVELGPSTETREVAAANVETEMQHVSPVAVGTATTNATTKPTTDEIESSRNATQPQAEDDQEGIAAAANGTDGTSHDANLGCSICTEDFEKGQDLRVLPCNHKFHPDCVDPWLLNVSGTCPLCRVDLHPVASNDNSIPPSDLSDPPQPLEAESSHRRRSAFRDIFASITL</sequence>
<dbReference type="Gene3D" id="3.30.40.10">
    <property type="entry name" value="Zinc/RING finger domain, C3HC4 (zinc finger)"/>
    <property type="match status" value="1"/>
</dbReference>
<evidence type="ECO:0000256" key="10">
    <source>
        <dbReference type="SAM" id="Phobius"/>
    </source>
</evidence>
<proteinExistence type="predicted"/>
<dbReference type="STRING" id="985895.E5A8W9"/>
<dbReference type="HOGENOM" id="CLU_008264_1_0_1"/>
<protein>
    <recommendedName>
        <fullName evidence="11">RING-type domain-containing protein</fullName>
    </recommendedName>
</protein>
<evidence type="ECO:0000256" key="9">
    <source>
        <dbReference type="SAM" id="MobiDB-lite"/>
    </source>
</evidence>
<dbReference type="PANTHER" id="PTHR46539">
    <property type="entry name" value="E3 UBIQUITIN-PROTEIN LIGASE ATL42"/>
    <property type="match status" value="1"/>
</dbReference>
<dbReference type="OrthoDB" id="8062037at2759"/>
<keyword evidence="2 10" id="KW-0812">Transmembrane</keyword>
<keyword evidence="5" id="KW-0862">Zinc</keyword>
<dbReference type="InterPro" id="IPR013083">
    <property type="entry name" value="Znf_RING/FYVE/PHD"/>
</dbReference>
<dbReference type="SUPFAM" id="SSF57850">
    <property type="entry name" value="RING/U-box"/>
    <property type="match status" value="1"/>
</dbReference>
<name>E5A8W9_LEPMJ</name>
<dbReference type="eggNOG" id="KOG0800">
    <property type="taxonomic scope" value="Eukaryota"/>
</dbReference>
<dbReference type="EMBL" id="FP929137">
    <property type="protein sequence ID" value="CBY00064.1"/>
    <property type="molecule type" value="Genomic_DNA"/>
</dbReference>
<feature type="region of interest" description="Disordered" evidence="9">
    <location>
        <begin position="470"/>
        <end position="492"/>
    </location>
</feature>
<accession>E5A8W9</accession>
<keyword evidence="3" id="KW-0479">Metal-binding</keyword>
<evidence type="ECO:0000313" key="12">
    <source>
        <dbReference type="EMBL" id="CBY00064.1"/>
    </source>
</evidence>
<evidence type="ECO:0000259" key="11">
    <source>
        <dbReference type="PROSITE" id="PS50089"/>
    </source>
</evidence>
<dbReference type="VEuPathDB" id="FungiDB:LEMA_P076530.1"/>
<dbReference type="AlphaFoldDB" id="E5A8W9"/>
<dbReference type="PROSITE" id="PS50089">
    <property type="entry name" value="ZF_RING_2"/>
    <property type="match status" value="1"/>
</dbReference>
<evidence type="ECO:0000256" key="6">
    <source>
        <dbReference type="ARBA" id="ARBA00022989"/>
    </source>
</evidence>
<dbReference type="InParanoid" id="E5A8W9"/>